<keyword evidence="5 10" id="KW-0276">Fatty acid metabolism</keyword>
<comment type="caution">
    <text evidence="11">The sequence shown here is derived from an EMBL/GenBank/DDBJ whole genome shotgun (WGS) entry which is preliminary data.</text>
</comment>
<keyword evidence="6 10" id="KW-1133">Transmembrane helix</keyword>
<evidence type="ECO:0000256" key="1">
    <source>
        <dbReference type="ARBA" id="ARBA00004141"/>
    </source>
</evidence>
<protein>
    <recommendedName>
        <fullName evidence="10">Elongation of very long chain fatty acids protein</fullName>
        <ecNumber evidence="10">2.3.1.199</ecNumber>
    </recommendedName>
    <alternativeName>
        <fullName evidence="10">Very-long-chain 3-oxoacyl-CoA synthase</fullName>
    </alternativeName>
</protein>
<feature type="transmembrane region" description="Helical" evidence="10">
    <location>
        <begin position="181"/>
        <end position="208"/>
    </location>
</feature>
<dbReference type="GO" id="GO:0034626">
    <property type="term" value="P:fatty acid elongation, polyunsaturated fatty acid"/>
    <property type="evidence" value="ECO:0007669"/>
    <property type="project" value="TreeGrafter"/>
</dbReference>
<comment type="subcellular location">
    <subcellularLocation>
        <location evidence="1">Membrane</location>
        <topology evidence="1">Multi-pass membrane protein</topology>
    </subcellularLocation>
</comment>
<dbReference type="AlphaFoldDB" id="A0A7K6ZZL4"/>
<dbReference type="EMBL" id="VZSG01000502">
    <property type="protein sequence ID" value="NWX89385.1"/>
    <property type="molecule type" value="Genomic_DNA"/>
</dbReference>
<dbReference type="GO" id="GO:0005789">
    <property type="term" value="C:endoplasmic reticulum membrane"/>
    <property type="evidence" value="ECO:0007669"/>
    <property type="project" value="TreeGrafter"/>
</dbReference>
<dbReference type="PANTHER" id="PTHR11157:SF68">
    <property type="entry name" value="ELONGATION OF VERY LONG CHAIN FATTY ACIDS PROTEIN 3"/>
    <property type="match status" value="1"/>
</dbReference>
<evidence type="ECO:0000256" key="3">
    <source>
        <dbReference type="ARBA" id="ARBA00022679"/>
    </source>
</evidence>
<dbReference type="GO" id="GO:0042761">
    <property type="term" value="P:very long-chain fatty acid biosynthetic process"/>
    <property type="evidence" value="ECO:0007669"/>
    <property type="project" value="TreeGrafter"/>
</dbReference>
<evidence type="ECO:0000256" key="4">
    <source>
        <dbReference type="ARBA" id="ARBA00022692"/>
    </source>
</evidence>
<keyword evidence="4 10" id="KW-0812">Transmembrane</keyword>
<feature type="transmembrane region" description="Helical" evidence="10">
    <location>
        <begin position="51"/>
        <end position="70"/>
    </location>
</feature>
<comment type="similarity">
    <text evidence="10">Belongs to the ELO family.</text>
</comment>
<evidence type="ECO:0000256" key="7">
    <source>
        <dbReference type="ARBA" id="ARBA00023098"/>
    </source>
</evidence>
<evidence type="ECO:0000256" key="8">
    <source>
        <dbReference type="ARBA" id="ARBA00023136"/>
    </source>
</evidence>
<dbReference type="GO" id="GO:0009922">
    <property type="term" value="F:fatty acid elongase activity"/>
    <property type="evidence" value="ECO:0007669"/>
    <property type="project" value="UniProtKB-EC"/>
</dbReference>
<dbReference type="GO" id="GO:0019367">
    <property type="term" value="P:fatty acid elongation, saturated fatty acid"/>
    <property type="evidence" value="ECO:0007669"/>
    <property type="project" value="TreeGrafter"/>
</dbReference>
<evidence type="ECO:0000256" key="6">
    <source>
        <dbReference type="ARBA" id="ARBA00022989"/>
    </source>
</evidence>
<keyword evidence="7 10" id="KW-0443">Lipid metabolism</keyword>
<sequence>FEQHFDERGAVRWMQDNWQKAFSFPIAYLILIFGIQHIMKERTGYKLRTPLVVWSLGLALFSAIGAHRTWKYIAFVISTEGFRGLVCDQTFYVHHIAKLWAYLFVMSKVLELGDTVFIVLRKKTLIFLHWYHHITTLICSWLAYKQLAPGGGLLCAMNFTVHTFMYSYYAMRAAGLWVPRYIAIAITLSQILQMLLAVVVNILVFFWMEQEVFQTCWSGVLFSLLMYFSYLVLFCNFFYKTYLTTAKKSKGE</sequence>
<proteinExistence type="inferred from homology"/>
<reference evidence="11 12" key="1">
    <citation type="submission" date="2019-09" db="EMBL/GenBank/DDBJ databases">
        <title>Bird 10,000 Genomes (B10K) Project - Family phase.</title>
        <authorList>
            <person name="Zhang G."/>
        </authorList>
    </citation>
    <scope>NUCLEOTIDE SEQUENCE [LARGE SCALE GENOMIC DNA]</scope>
    <source>
        <strain evidence="11">B10K-MSB-04</strain>
    </source>
</reference>
<accession>A0A7K6ZZL4</accession>
<keyword evidence="2 10" id="KW-0444">Lipid biosynthesis</keyword>
<name>A0A7K6ZZL4_9AVES</name>
<evidence type="ECO:0000256" key="9">
    <source>
        <dbReference type="ARBA" id="ARBA00023160"/>
    </source>
</evidence>
<comment type="catalytic activity">
    <reaction evidence="10">
        <text>a very-long-chain acyl-CoA + malonyl-CoA + H(+) = a very-long-chain 3-oxoacyl-CoA + CO2 + CoA</text>
        <dbReference type="Rhea" id="RHEA:32727"/>
        <dbReference type="ChEBI" id="CHEBI:15378"/>
        <dbReference type="ChEBI" id="CHEBI:16526"/>
        <dbReference type="ChEBI" id="CHEBI:57287"/>
        <dbReference type="ChEBI" id="CHEBI:57384"/>
        <dbReference type="ChEBI" id="CHEBI:90725"/>
        <dbReference type="ChEBI" id="CHEBI:90736"/>
        <dbReference type="EC" id="2.3.1.199"/>
    </reaction>
</comment>
<evidence type="ECO:0000313" key="11">
    <source>
        <dbReference type="EMBL" id="NWX89385.1"/>
    </source>
</evidence>
<evidence type="ECO:0000256" key="10">
    <source>
        <dbReference type="RuleBase" id="RU361115"/>
    </source>
</evidence>
<dbReference type="Proteomes" id="UP000538817">
    <property type="component" value="Unassembled WGS sequence"/>
</dbReference>
<keyword evidence="8 10" id="KW-0472">Membrane</keyword>
<feature type="transmembrane region" description="Helical" evidence="10">
    <location>
        <begin position="21"/>
        <end position="39"/>
    </location>
</feature>
<dbReference type="PANTHER" id="PTHR11157">
    <property type="entry name" value="FATTY ACID ACYL TRANSFERASE-RELATED"/>
    <property type="match status" value="1"/>
</dbReference>
<dbReference type="GO" id="GO:0030148">
    <property type="term" value="P:sphingolipid biosynthetic process"/>
    <property type="evidence" value="ECO:0007669"/>
    <property type="project" value="TreeGrafter"/>
</dbReference>
<organism evidence="11 12">
    <name type="scientific">Nothoprocta pentlandii</name>
    <dbReference type="NCBI Taxonomy" id="2585814"/>
    <lineage>
        <taxon>Eukaryota</taxon>
        <taxon>Metazoa</taxon>
        <taxon>Chordata</taxon>
        <taxon>Craniata</taxon>
        <taxon>Vertebrata</taxon>
        <taxon>Euteleostomi</taxon>
        <taxon>Archelosauria</taxon>
        <taxon>Archosauria</taxon>
        <taxon>Dinosauria</taxon>
        <taxon>Saurischia</taxon>
        <taxon>Theropoda</taxon>
        <taxon>Coelurosauria</taxon>
        <taxon>Aves</taxon>
        <taxon>Palaeognathae</taxon>
        <taxon>Tinamiformes</taxon>
        <taxon>Tinamidae</taxon>
        <taxon>Nothoprocta</taxon>
    </lineage>
</organism>
<feature type="transmembrane region" description="Helical" evidence="10">
    <location>
        <begin position="127"/>
        <end position="144"/>
    </location>
</feature>
<evidence type="ECO:0000313" key="12">
    <source>
        <dbReference type="Proteomes" id="UP000538817"/>
    </source>
</evidence>
<dbReference type="InterPro" id="IPR002076">
    <property type="entry name" value="ELO_fam"/>
</dbReference>
<dbReference type="InterPro" id="IPR030457">
    <property type="entry name" value="ELO_CS"/>
</dbReference>
<dbReference type="GO" id="GO:0034625">
    <property type="term" value="P:fatty acid elongation, monounsaturated fatty acid"/>
    <property type="evidence" value="ECO:0007669"/>
    <property type="project" value="TreeGrafter"/>
</dbReference>
<keyword evidence="9 10" id="KW-0275">Fatty acid biosynthesis</keyword>
<feature type="non-terminal residue" evidence="11">
    <location>
        <position position="252"/>
    </location>
</feature>
<dbReference type="Pfam" id="PF01151">
    <property type="entry name" value="ELO"/>
    <property type="match status" value="1"/>
</dbReference>
<evidence type="ECO:0000256" key="5">
    <source>
        <dbReference type="ARBA" id="ARBA00022832"/>
    </source>
</evidence>
<dbReference type="EC" id="2.3.1.199" evidence="10"/>
<feature type="transmembrane region" description="Helical" evidence="10">
    <location>
        <begin position="150"/>
        <end position="169"/>
    </location>
</feature>
<keyword evidence="12" id="KW-1185">Reference proteome</keyword>
<feature type="non-terminal residue" evidence="11">
    <location>
        <position position="1"/>
    </location>
</feature>
<keyword evidence="3 10" id="KW-0808">Transferase</keyword>
<dbReference type="PROSITE" id="PS01188">
    <property type="entry name" value="ELO"/>
    <property type="match status" value="1"/>
</dbReference>
<evidence type="ECO:0000256" key="2">
    <source>
        <dbReference type="ARBA" id="ARBA00022516"/>
    </source>
</evidence>
<gene>
    <name evidence="11" type="primary">Elovl6_1</name>
    <name evidence="11" type="ORF">NOTPEN_R00878</name>
</gene>
<feature type="transmembrane region" description="Helical" evidence="10">
    <location>
        <begin position="220"/>
        <end position="239"/>
    </location>
</feature>